<accession>A0A084W276</accession>
<keyword evidence="3" id="KW-1185">Reference proteome</keyword>
<dbReference type="EMBL" id="KE525275">
    <property type="protein sequence ID" value="KFB44320.1"/>
    <property type="molecule type" value="Genomic_DNA"/>
</dbReference>
<dbReference type="EnsemblMetazoa" id="ASIC012305-RA">
    <property type="protein sequence ID" value="ASIC012305-PA"/>
    <property type="gene ID" value="ASIC012305"/>
</dbReference>
<dbReference type="Proteomes" id="UP000030765">
    <property type="component" value="Unassembled WGS sequence"/>
</dbReference>
<dbReference type="EMBL" id="ATLV01019540">
    <property type="status" value="NOT_ANNOTATED_CDS"/>
    <property type="molecule type" value="Genomic_DNA"/>
</dbReference>
<proteinExistence type="predicted"/>
<organism evidence="1">
    <name type="scientific">Anopheles sinensis</name>
    <name type="common">Mosquito</name>
    <dbReference type="NCBI Taxonomy" id="74873"/>
    <lineage>
        <taxon>Eukaryota</taxon>
        <taxon>Metazoa</taxon>
        <taxon>Ecdysozoa</taxon>
        <taxon>Arthropoda</taxon>
        <taxon>Hexapoda</taxon>
        <taxon>Insecta</taxon>
        <taxon>Pterygota</taxon>
        <taxon>Neoptera</taxon>
        <taxon>Endopterygota</taxon>
        <taxon>Diptera</taxon>
        <taxon>Nematocera</taxon>
        <taxon>Culicoidea</taxon>
        <taxon>Culicidae</taxon>
        <taxon>Anophelinae</taxon>
        <taxon>Anopheles</taxon>
    </lineage>
</organism>
<name>A0A084W276_ANOSI</name>
<dbReference type="VEuPathDB" id="VectorBase:ASIC012305"/>
<reference evidence="1 3" key="1">
    <citation type="journal article" date="2014" name="BMC Genomics">
        <title>Genome sequence of Anopheles sinensis provides insight into genetics basis of mosquito competence for malaria parasites.</title>
        <authorList>
            <person name="Zhou D."/>
            <person name="Zhang D."/>
            <person name="Ding G."/>
            <person name="Shi L."/>
            <person name="Hou Q."/>
            <person name="Ye Y."/>
            <person name="Xu Y."/>
            <person name="Zhou H."/>
            <person name="Xiong C."/>
            <person name="Li S."/>
            <person name="Yu J."/>
            <person name="Hong S."/>
            <person name="Yu X."/>
            <person name="Zou P."/>
            <person name="Chen C."/>
            <person name="Chang X."/>
            <person name="Wang W."/>
            <person name="Lv Y."/>
            <person name="Sun Y."/>
            <person name="Ma L."/>
            <person name="Shen B."/>
            <person name="Zhu C."/>
        </authorList>
    </citation>
    <scope>NUCLEOTIDE SEQUENCE [LARGE SCALE GENOMIC DNA]</scope>
</reference>
<evidence type="ECO:0000313" key="3">
    <source>
        <dbReference type="Proteomes" id="UP000030765"/>
    </source>
</evidence>
<evidence type="ECO:0000313" key="2">
    <source>
        <dbReference type="EnsemblMetazoa" id="ASIC012305-PA"/>
    </source>
</evidence>
<evidence type="ECO:0000313" key="1">
    <source>
        <dbReference type="EMBL" id="KFB44320.1"/>
    </source>
</evidence>
<dbReference type="AlphaFoldDB" id="A0A084W276"/>
<sequence length="76" mass="8341">MLETLRQQNIMSMMSTIVATAPLPPHPHSLRKNLISSSHRFVIFGDIEKGSLPVLLDVGSVAEPFFLPIGGSVKER</sequence>
<gene>
    <name evidence="1" type="ORF">ZHAS_00012305</name>
</gene>
<protein>
    <submittedName>
        <fullName evidence="1 2">4-hydroxy-3-methylbut-2-enyl diphosphatereductase</fullName>
    </submittedName>
</protein>
<reference evidence="2" key="2">
    <citation type="submission" date="2020-05" db="UniProtKB">
        <authorList>
            <consortium name="EnsemblMetazoa"/>
        </authorList>
    </citation>
    <scope>IDENTIFICATION</scope>
</reference>